<name>A0ABQ5P6H9_9ACTN</name>
<dbReference type="InterPro" id="IPR038287">
    <property type="entry name" value="Cse2_sf"/>
</dbReference>
<dbReference type="NCBIfam" id="TIGR02548">
    <property type="entry name" value="casB_cse2"/>
    <property type="match status" value="1"/>
</dbReference>
<dbReference type="Pfam" id="PF09485">
    <property type="entry name" value="CRISPR_Cse2"/>
    <property type="match status" value="1"/>
</dbReference>
<dbReference type="Proteomes" id="UP001291653">
    <property type="component" value="Unassembled WGS sequence"/>
</dbReference>
<gene>
    <name evidence="2" type="ORF">SYYSPA8_27740</name>
</gene>
<accession>A0ABQ5P6H9</accession>
<dbReference type="RefSeq" id="WP_323450153.1">
    <property type="nucleotide sequence ID" value="NZ_BSBI01000013.1"/>
</dbReference>
<evidence type="ECO:0000313" key="3">
    <source>
        <dbReference type="Proteomes" id="UP001291653"/>
    </source>
</evidence>
<reference evidence="2 3" key="1">
    <citation type="submission" date="2022-10" db="EMBL/GenBank/DDBJ databases">
        <title>Draft genome sequence of Streptomyces sp. YSPA8.</title>
        <authorList>
            <person name="Moriuchi R."/>
            <person name="Dohra H."/>
            <person name="Yamamura H."/>
            <person name="Kodani S."/>
        </authorList>
    </citation>
    <scope>NUCLEOTIDE SEQUENCE [LARGE SCALE GENOMIC DNA]</scope>
    <source>
        <strain evidence="2 3">YSPA8</strain>
    </source>
</reference>
<protein>
    <submittedName>
        <fullName evidence="2">Type I-E CRISPR-associated protein Cse2/CasB</fullName>
    </submittedName>
</protein>
<dbReference type="Gene3D" id="1.10.520.40">
    <property type="entry name" value="CRISPR-associated protein Cse2"/>
    <property type="match status" value="1"/>
</dbReference>
<evidence type="ECO:0000313" key="2">
    <source>
        <dbReference type="EMBL" id="GLF98167.1"/>
    </source>
</evidence>
<feature type="region of interest" description="Disordered" evidence="1">
    <location>
        <begin position="92"/>
        <end position="115"/>
    </location>
</feature>
<organism evidence="2 3">
    <name type="scientific">Streptomyces yaizuensis</name>
    <dbReference type="NCBI Taxonomy" id="2989713"/>
    <lineage>
        <taxon>Bacteria</taxon>
        <taxon>Bacillati</taxon>
        <taxon>Actinomycetota</taxon>
        <taxon>Actinomycetes</taxon>
        <taxon>Kitasatosporales</taxon>
        <taxon>Streptomycetaceae</taxon>
        <taxon>Streptomyces</taxon>
    </lineage>
</organism>
<keyword evidence="3" id="KW-1185">Reference proteome</keyword>
<dbReference type="InterPro" id="IPR013382">
    <property type="entry name" value="CRISPR-assoc_prot_Cse2"/>
</dbReference>
<proteinExistence type="predicted"/>
<feature type="compositionally biased region" description="Low complexity" evidence="1">
    <location>
        <begin position="105"/>
        <end position="115"/>
    </location>
</feature>
<dbReference type="EMBL" id="BSBI01000013">
    <property type="protein sequence ID" value="GLF98167.1"/>
    <property type="molecule type" value="Genomic_DNA"/>
</dbReference>
<comment type="caution">
    <text evidence="2">The sequence shown here is derived from an EMBL/GenBank/DDBJ whole genome shotgun (WGS) entry which is preliminary data.</text>
</comment>
<evidence type="ECO:0000256" key="1">
    <source>
        <dbReference type="SAM" id="MobiDB-lite"/>
    </source>
</evidence>
<sequence length="192" mass="21006">MTTPAPAARPVPVRTVTDRFLNRLQSRQEQGFDRGVRARLTRSTPPSDPGLWVALELTGLHPATGPGPDEETYARAATAVCAAAQLWARTQVPHVRSTEQRDTRPGTAAARTALTRPTAEADLARALRAATLDALLPWTRRLFRGADALDYGLLADDLHTWQTPGGPDRVHRAWAADYTRAKARAQRRTTTA</sequence>